<dbReference type="KEGG" id="pcor:KS4_32380"/>
<evidence type="ECO:0000256" key="1">
    <source>
        <dbReference type="SAM" id="Phobius"/>
    </source>
</evidence>
<feature type="transmembrane region" description="Helical" evidence="1">
    <location>
        <begin position="58"/>
        <end position="78"/>
    </location>
</feature>
<keyword evidence="3" id="KW-1185">Reference proteome</keyword>
<protein>
    <submittedName>
        <fullName evidence="2">Uncharacterized protein</fullName>
    </submittedName>
</protein>
<evidence type="ECO:0000313" key="2">
    <source>
        <dbReference type="EMBL" id="QDU35158.1"/>
    </source>
</evidence>
<proteinExistence type="predicted"/>
<name>A0A517YY58_9BACT</name>
<reference evidence="2 3" key="1">
    <citation type="submission" date="2019-02" db="EMBL/GenBank/DDBJ databases">
        <title>Deep-cultivation of Planctomycetes and their phenomic and genomic characterization uncovers novel biology.</title>
        <authorList>
            <person name="Wiegand S."/>
            <person name="Jogler M."/>
            <person name="Boedeker C."/>
            <person name="Pinto D."/>
            <person name="Vollmers J."/>
            <person name="Rivas-Marin E."/>
            <person name="Kohn T."/>
            <person name="Peeters S.H."/>
            <person name="Heuer A."/>
            <person name="Rast P."/>
            <person name="Oberbeckmann S."/>
            <person name="Bunk B."/>
            <person name="Jeske O."/>
            <person name="Meyerdierks A."/>
            <person name="Storesund J.E."/>
            <person name="Kallscheuer N."/>
            <person name="Luecker S."/>
            <person name="Lage O.M."/>
            <person name="Pohl T."/>
            <person name="Merkel B.J."/>
            <person name="Hornburger P."/>
            <person name="Mueller R.-W."/>
            <person name="Bruemmer F."/>
            <person name="Labrenz M."/>
            <person name="Spormann A.M."/>
            <person name="Op den Camp H."/>
            <person name="Overmann J."/>
            <person name="Amann R."/>
            <person name="Jetten M.S.M."/>
            <person name="Mascher T."/>
            <person name="Medema M.H."/>
            <person name="Devos D.P."/>
            <person name="Kaster A.-K."/>
            <person name="Ovreas L."/>
            <person name="Rohde M."/>
            <person name="Galperin M.Y."/>
            <person name="Jogler C."/>
        </authorList>
    </citation>
    <scope>NUCLEOTIDE SEQUENCE [LARGE SCALE GENOMIC DNA]</scope>
    <source>
        <strain evidence="2 3">KS4</strain>
    </source>
</reference>
<dbReference type="Proteomes" id="UP000317369">
    <property type="component" value="Chromosome"/>
</dbReference>
<keyword evidence="1" id="KW-0812">Transmembrane</keyword>
<organism evidence="2 3">
    <name type="scientific">Poriferisphaera corsica</name>
    <dbReference type="NCBI Taxonomy" id="2528020"/>
    <lineage>
        <taxon>Bacteria</taxon>
        <taxon>Pseudomonadati</taxon>
        <taxon>Planctomycetota</taxon>
        <taxon>Phycisphaerae</taxon>
        <taxon>Phycisphaerales</taxon>
        <taxon>Phycisphaeraceae</taxon>
        <taxon>Poriferisphaera</taxon>
    </lineage>
</organism>
<sequence length="208" mass="24105">MQTDRTIHASGQYDLVDYINYELGKESNTVLNSLTFMVFALIIVDAFFMISLAIMTGVIGLLLAIMLIPFEVLVVILLKKYLIRSAFQSDVWWTQAFEFELDHEQITQVLATGERREFIRDSLSKAMCTSQKIVLNYSEGQTLILHRRFFTCDEDYHETLRIIIQTIGRCLSCNYKLRNSFHDTCPECGRIAINDIQNSQYGIHYSNY</sequence>
<keyword evidence="1" id="KW-1133">Transmembrane helix</keyword>
<evidence type="ECO:0000313" key="3">
    <source>
        <dbReference type="Proteomes" id="UP000317369"/>
    </source>
</evidence>
<feature type="transmembrane region" description="Helical" evidence="1">
    <location>
        <begin position="30"/>
        <end position="52"/>
    </location>
</feature>
<gene>
    <name evidence="2" type="ORF">KS4_32380</name>
</gene>
<dbReference type="RefSeq" id="WP_145080082.1">
    <property type="nucleotide sequence ID" value="NZ_CP036425.1"/>
</dbReference>
<dbReference type="AlphaFoldDB" id="A0A517YY58"/>
<keyword evidence="1" id="KW-0472">Membrane</keyword>
<accession>A0A517YY58</accession>
<dbReference type="EMBL" id="CP036425">
    <property type="protein sequence ID" value="QDU35158.1"/>
    <property type="molecule type" value="Genomic_DNA"/>
</dbReference>